<dbReference type="InterPro" id="IPR055274">
    <property type="entry name" value="SWO1"/>
</dbReference>
<dbReference type="OrthoDB" id="433924at2759"/>
<dbReference type="Proteomes" id="UP000325577">
    <property type="component" value="Linkage Group LG5"/>
</dbReference>
<name>A0A5J4ZU56_9ASTE</name>
<feature type="region of interest" description="Disordered" evidence="1">
    <location>
        <begin position="201"/>
        <end position="244"/>
    </location>
</feature>
<proteinExistence type="predicted"/>
<dbReference type="PANTHER" id="PTHR48429:SF1">
    <property type="entry name" value="AGENET DOMAIN-CONTAINING PROTEIN"/>
    <property type="match status" value="1"/>
</dbReference>
<evidence type="ECO:0000313" key="3">
    <source>
        <dbReference type="Proteomes" id="UP000325577"/>
    </source>
</evidence>
<gene>
    <name evidence="2" type="ORF">F0562_012072</name>
</gene>
<sequence>MRAITILTHSHHVYSAFFWSYAPGVDQRFASPDGGRDTPMDYDDNDFQGQNLHLAGEGSSKFSPVLRPYALPKFDFDDSLHGHLRFDSLVENEVFLGIPSQEDNQWIEDFSRGSSGIEFSSSAAESCSISRRNNVWSEATSSESVEMLLKSVGQEEMVPGETIVEESDTCDELGSLNKQMEPNLNIDDGMKGVIDLHPALPPDGFLENSSGLNEGAGGECPHVERTSQTQEAEPSNCGSSSELDPNAVSEKCGLFVTQKNLGIDKKCDNANQGEVDILVNESLDKKMQKDPSVSGMQIDNVDSSSQDIIASVGELNNQEIPHQVSDVSFKNANGSPKDIGKEVEEHHVVSNEANMNDQDLKVHIASKLESVEGNAGETRVNNCEEPSSLPAKGDADLQIAVGCSEDVLSTDPVQGSKCGVVDSSKSTEIKQQFNGNMHEESPVMCSNDQDDGKKNNYAENLSNLMVVCSSTELLVGKHGIENLKGVNHSSGIHKEDSNNICRIPPQICEGDLISNQLDVQCVQNVSFNKKGNVKLPTDSNNMDCDTVGSLNMDKKVGYLSLDKSIKENDIIVDGSEYDTTASKEPALDVALETTNLASNNTLDGVPSLSGSGANADEVHDHSEEQKLPLLVEGFMHLAKKEETKVEVLTEASSLTLKECLDGASDPVKEDNNAEAVVVLENHEEATIEKNLEVVSFRSRRCSTNSKQRQEANRIYTCILDGILC</sequence>
<feature type="compositionally biased region" description="Polar residues" evidence="1">
    <location>
        <begin position="226"/>
        <end position="243"/>
    </location>
</feature>
<evidence type="ECO:0000256" key="1">
    <source>
        <dbReference type="SAM" id="MobiDB-lite"/>
    </source>
</evidence>
<evidence type="ECO:0000313" key="2">
    <source>
        <dbReference type="EMBL" id="KAA8521366.1"/>
    </source>
</evidence>
<protein>
    <submittedName>
        <fullName evidence="2">Uncharacterized protein</fullName>
    </submittedName>
</protein>
<reference evidence="2 3" key="1">
    <citation type="submission" date="2019-09" db="EMBL/GenBank/DDBJ databases">
        <title>A chromosome-level genome assembly of the Chinese tupelo Nyssa sinensis.</title>
        <authorList>
            <person name="Yang X."/>
            <person name="Kang M."/>
            <person name="Yang Y."/>
            <person name="Xiong H."/>
            <person name="Wang M."/>
            <person name="Zhang Z."/>
            <person name="Wang Z."/>
            <person name="Wu H."/>
            <person name="Ma T."/>
            <person name="Liu J."/>
            <person name="Xi Z."/>
        </authorList>
    </citation>
    <scope>NUCLEOTIDE SEQUENCE [LARGE SCALE GENOMIC DNA]</scope>
    <source>
        <strain evidence="2">J267</strain>
        <tissue evidence="2">Leaf</tissue>
    </source>
</reference>
<keyword evidence="3" id="KW-1185">Reference proteome</keyword>
<dbReference type="EMBL" id="CM018048">
    <property type="protein sequence ID" value="KAA8521366.1"/>
    <property type="molecule type" value="Genomic_DNA"/>
</dbReference>
<dbReference type="AlphaFoldDB" id="A0A5J4ZU56"/>
<accession>A0A5J4ZU56</accession>
<dbReference type="PANTHER" id="PTHR48429">
    <property type="entry name" value="AGENET DOMAIN-CONTAINING PROTEIN"/>
    <property type="match status" value="1"/>
</dbReference>
<organism evidence="2 3">
    <name type="scientific">Nyssa sinensis</name>
    <dbReference type="NCBI Taxonomy" id="561372"/>
    <lineage>
        <taxon>Eukaryota</taxon>
        <taxon>Viridiplantae</taxon>
        <taxon>Streptophyta</taxon>
        <taxon>Embryophyta</taxon>
        <taxon>Tracheophyta</taxon>
        <taxon>Spermatophyta</taxon>
        <taxon>Magnoliopsida</taxon>
        <taxon>eudicotyledons</taxon>
        <taxon>Gunneridae</taxon>
        <taxon>Pentapetalae</taxon>
        <taxon>asterids</taxon>
        <taxon>Cornales</taxon>
        <taxon>Nyssaceae</taxon>
        <taxon>Nyssa</taxon>
    </lineage>
</organism>